<name>A0A7S9PTU4_EPIFF</name>
<keyword evidence="4" id="KW-1185">Reference proteome</keyword>
<evidence type="ECO:0000313" key="4">
    <source>
        <dbReference type="Proteomes" id="UP000594364"/>
    </source>
</evidence>
<dbReference type="AlphaFoldDB" id="A0A7S9PTU4"/>
<proteinExistence type="inferred from homology"/>
<dbReference type="GO" id="GO:0005634">
    <property type="term" value="C:nucleus"/>
    <property type="evidence" value="ECO:0007669"/>
    <property type="project" value="TreeGrafter"/>
</dbReference>
<evidence type="ECO:0000256" key="2">
    <source>
        <dbReference type="SAM" id="MobiDB-lite"/>
    </source>
</evidence>
<comment type="similarity">
    <text evidence="1">Belongs to the gemin-2 family.</text>
</comment>
<gene>
    <name evidence="3" type="ORF">C2857_005193</name>
</gene>
<protein>
    <recommendedName>
        <fullName evidence="5">V-snare</fullName>
    </recommendedName>
</protein>
<reference evidence="3 4" key="1">
    <citation type="journal article" date="2018" name="PLoS Genet.">
        <title>Repeat elements organise 3D genome structure and mediate transcription in the filamentous fungus Epichloe festucae.</title>
        <authorList>
            <person name="Winter D.J."/>
            <person name="Ganley A.R.D."/>
            <person name="Young C.A."/>
            <person name="Liachko I."/>
            <person name="Schardl C.L."/>
            <person name="Dupont P.Y."/>
            <person name="Berry D."/>
            <person name="Ram A."/>
            <person name="Scott B."/>
            <person name="Cox M.P."/>
        </authorList>
    </citation>
    <scope>NUCLEOTIDE SEQUENCE [LARGE SCALE GENOMIC DNA]</scope>
    <source>
        <strain evidence="3 4">Fl1</strain>
    </source>
</reference>
<feature type="region of interest" description="Disordered" evidence="2">
    <location>
        <begin position="432"/>
        <end position="452"/>
    </location>
</feature>
<dbReference type="GO" id="GO:0032797">
    <property type="term" value="C:SMN complex"/>
    <property type="evidence" value="ECO:0007669"/>
    <property type="project" value="TreeGrafter"/>
</dbReference>
<accession>A0A7S9PTU4</accession>
<dbReference type="Proteomes" id="UP000594364">
    <property type="component" value="Chromosome 2"/>
</dbReference>
<dbReference type="InterPro" id="IPR035426">
    <property type="entry name" value="Gemin2/Brr1"/>
</dbReference>
<organism evidence="3 4">
    <name type="scientific">Epichloe festucae (strain Fl1)</name>
    <dbReference type="NCBI Taxonomy" id="877507"/>
    <lineage>
        <taxon>Eukaryota</taxon>
        <taxon>Fungi</taxon>
        <taxon>Dikarya</taxon>
        <taxon>Ascomycota</taxon>
        <taxon>Pezizomycotina</taxon>
        <taxon>Sordariomycetes</taxon>
        <taxon>Hypocreomycetidae</taxon>
        <taxon>Hypocreales</taxon>
        <taxon>Clavicipitaceae</taxon>
        <taxon>Epichloe</taxon>
    </lineage>
</organism>
<dbReference type="Pfam" id="PF04938">
    <property type="entry name" value="SIP1"/>
    <property type="match status" value="1"/>
</dbReference>
<dbReference type="Gene3D" id="1.20.58.1070">
    <property type="match status" value="1"/>
</dbReference>
<evidence type="ECO:0000256" key="1">
    <source>
        <dbReference type="ARBA" id="ARBA00025758"/>
    </source>
</evidence>
<dbReference type="OrthoDB" id="428895at2759"/>
<dbReference type="GO" id="GO:0000387">
    <property type="term" value="P:spliceosomal snRNP assembly"/>
    <property type="evidence" value="ECO:0007669"/>
    <property type="project" value="InterPro"/>
</dbReference>
<evidence type="ECO:0008006" key="5">
    <source>
        <dbReference type="Google" id="ProtNLM"/>
    </source>
</evidence>
<sequence>MPSKRELQDLDEGEISEPGSNKRAKRQTGATPRHQHQNSSIDPTWGQKYVFSSLGDATTIPYGDESDFEDDADAMAYLHSVRKEAYNIPHLLVAPKVQIGPQLPPDLQNNDRDNDDDEIDDGLEAAAPIAYTKEVMQGYYDDGAYIAMPDEDWKIHGEDGELDSDVEGDARVQLLHESYFASLMKKYVRLRKLLHSKPPTDAAKRLSSTQVTHAAPFGRNSNTNKVWANLIRNTDPHPLQLALMSKETVILILRVLIGGNFLQRGRTLSERTTQWIWGLLARLPERGELNHTEIGWIRDLGRRAVLLGISLEEMAIMRDALPDGELGVNEDADASSRDEDALYMNGEDAEEENVAHGDAPEDGQYNAGDDENPHVDATNNANGDENGEEGEVQEQSVNGDEAAMEIDSGSEDGEARDEHGDLEAAKRGLLARLNDDSDTEEQREENEAQKEARTRLRMNLRATLSMILTVAGDFYGQRDLLEFRNPFLGL</sequence>
<feature type="region of interest" description="Disordered" evidence="2">
    <location>
        <begin position="100"/>
        <end position="119"/>
    </location>
</feature>
<feature type="region of interest" description="Disordered" evidence="2">
    <location>
        <begin position="349"/>
        <end position="399"/>
    </location>
</feature>
<dbReference type="PANTHER" id="PTHR12794">
    <property type="entry name" value="GEMIN2"/>
    <property type="match status" value="1"/>
</dbReference>
<feature type="region of interest" description="Disordered" evidence="2">
    <location>
        <begin position="1"/>
        <end position="44"/>
    </location>
</feature>
<dbReference type="EMBL" id="CP031386">
    <property type="protein sequence ID" value="QPG96759.1"/>
    <property type="molecule type" value="Genomic_DNA"/>
</dbReference>
<dbReference type="PANTHER" id="PTHR12794:SF0">
    <property type="entry name" value="GEM-ASSOCIATED PROTEIN 2"/>
    <property type="match status" value="1"/>
</dbReference>
<evidence type="ECO:0000313" key="3">
    <source>
        <dbReference type="EMBL" id="QPG96759.1"/>
    </source>
</evidence>